<dbReference type="PRINTS" id="PR00080">
    <property type="entry name" value="SDRFAMILY"/>
</dbReference>
<evidence type="ECO:0000313" key="5">
    <source>
        <dbReference type="Proteomes" id="UP000259273"/>
    </source>
</evidence>
<dbReference type="EMBL" id="DMND01000220">
    <property type="protein sequence ID" value="HAN29264.1"/>
    <property type="molecule type" value="Genomic_DNA"/>
</dbReference>
<evidence type="ECO:0000256" key="2">
    <source>
        <dbReference type="RuleBase" id="RU000363"/>
    </source>
</evidence>
<evidence type="ECO:0000259" key="3">
    <source>
        <dbReference type="SMART" id="SM00822"/>
    </source>
</evidence>
<dbReference type="InterPro" id="IPR002347">
    <property type="entry name" value="SDR_fam"/>
</dbReference>
<dbReference type="STRING" id="1121937.GCA_000423125_02772"/>
<proteinExistence type="inferred from homology"/>
<dbReference type="SMART" id="SM00822">
    <property type="entry name" value="PKS_KR"/>
    <property type="match status" value="1"/>
</dbReference>
<dbReference type="PANTHER" id="PTHR43943:SF2">
    <property type="entry name" value="DEHYDROGENASE_REDUCTASE 4"/>
    <property type="match status" value="1"/>
</dbReference>
<comment type="similarity">
    <text evidence="1 2">Belongs to the short-chain dehydrogenases/reductases (SDR) family.</text>
</comment>
<organism evidence="4 5">
    <name type="scientific">Haliea salexigens</name>
    <dbReference type="NCBI Taxonomy" id="287487"/>
    <lineage>
        <taxon>Bacteria</taxon>
        <taxon>Pseudomonadati</taxon>
        <taxon>Pseudomonadota</taxon>
        <taxon>Gammaproteobacteria</taxon>
        <taxon>Cellvibrionales</taxon>
        <taxon>Halieaceae</taxon>
        <taxon>Haliea</taxon>
    </lineage>
</organism>
<gene>
    <name evidence="4" type="ORF">DCP75_16390</name>
</gene>
<dbReference type="PANTHER" id="PTHR43943">
    <property type="entry name" value="DEHYDROGENASE/REDUCTASE (SDR FAMILY) MEMBER 4"/>
    <property type="match status" value="1"/>
</dbReference>
<evidence type="ECO:0000313" key="4">
    <source>
        <dbReference type="EMBL" id="HAN29264.1"/>
    </source>
</evidence>
<protein>
    <recommendedName>
        <fullName evidence="3">Ketoreductase domain-containing protein</fullName>
    </recommendedName>
</protein>
<dbReference type="AlphaFoldDB" id="A0A3C1KSF1"/>
<dbReference type="SUPFAM" id="SSF51735">
    <property type="entry name" value="NAD(P)-binding Rossmann-fold domains"/>
    <property type="match status" value="1"/>
</dbReference>
<feature type="domain" description="Ketoreductase" evidence="3">
    <location>
        <begin position="7"/>
        <end position="175"/>
    </location>
</feature>
<evidence type="ECO:0000256" key="1">
    <source>
        <dbReference type="ARBA" id="ARBA00006484"/>
    </source>
</evidence>
<dbReference type="InterPro" id="IPR057326">
    <property type="entry name" value="KR_dom"/>
</dbReference>
<name>A0A3C1KSF1_9GAMM</name>
<comment type="caution">
    <text evidence="4">The sequence shown here is derived from an EMBL/GenBank/DDBJ whole genome shotgun (WGS) entry which is preliminary data.</text>
</comment>
<dbReference type="PRINTS" id="PR00081">
    <property type="entry name" value="GDHRDH"/>
</dbReference>
<dbReference type="Gene3D" id="3.40.50.720">
    <property type="entry name" value="NAD(P)-binding Rossmann-like Domain"/>
    <property type="match status" value="1"/>
</dbReference>
<dbReference type="Pfam" id="PF00106">
    <property type="entry name" value="adh_short"/>
    <property type="match status" value="1"/>
</dbReference>
<accession>A0A3C1KSF1</accession>
<reference evidence="4 5" key="1">
    <citation type="journal article" date="2018" name="Nat. Biotechnol.">
        <title>A standardized bacterial taxonomy based on genome phylogeny substantially revises the tree of life.</title>
        <authorList>
            <person name="Parks D.H."/>
            <person name="Chuvochina M."/>
            <person name="Waite D.W."/>
            <person name="Rinke C."/>
            <person name="Skarshewski A."/>
            <person name="Chaumeil P.A."/>
            <person name="Hugenholtz P."/>
        </authorList>
    </citation>
    <scope>NUCLEOTIDE SEQUENCE [LARGE SCALE GENOMIC DNA]</scope>
    <source>
        <strain evidence="4">UBA9158</strain>
    </source>
</reference>
<sequence>MGQLQGKTALITGGSRGIGRAIAMRFAAEGAAVVLVASRLGAHGNLPGTLEDAVAEITAAGGRAAAEVCSLLDVEARADLVERAAAHFGPIDILVNNAAMQRADMPSRVSTDHRNQMFDLNVNVPMELAAQALPGMRQRGAGWILNISSATALQPVAPYRHTREAALVIAAYGASKAALNRYSEGLAHELAPEQIYVNTLAPESIVLTPGAEYVREIAQRFPDWAEPVEMMAEAALSLCSGTHVARVAYSRQWLHAQGRAVRSLDGKTVLGDAFLPATV</sequence>
<dbReference type="Proteomes" id="UP000259273">
    <property type="component" value="Unassembled WGS sequence"/>
</dbReference>
<dbReference type="InterPro" id="IPR036291">
    <property type="entry name" value="NAD(P)-bd_dom_sf"/>
</dbReference>